<sequence>MTTTMTAPALSATDRCDRCNAQAYVRVILHGGSDLLFCGHHWSRHELVLRPRAATIVDETHRLTEVPASDNR</sequence>
<protein>
    <submittedName>
        <fullName evidence="2">Unannotated protein</fullName>
    </submittedName>
</protein>
<dbReference type="EMBL" id="CAEZWW010000172">
    <property type="protein sequence ID" value="CAB4681449.1"/>
    <property type="molecule type" value="Genomic_DNA"/>
</dbReference>
<evidence type="ECO:0000313" key="2">
    <source>
        <dbReference type="EMBL" id="CAB4681449.1"/>
    </source>
</evidence>
<name>A0A6J6N5S5_9ZZZZ</name>
<dbReference type="AlphaFoldDB" id="A0A6J6N5S5"/>
<dbReference type="InterPro" id="IPR055878">
    <property type="entry name" value="DUF7455"/>
</dbReference>
<gene>
    <name evidence="2" type="ORF">UFOPK2310_01256</name>
</gene>
<organism evidence="2">
    <name type="scientific">freshwater metagenome</name>
    <dbReference type="NCBI Taxonomy" id="449393"/>
    <lineage>
        <taxon>unclassified sequences</taxon>
        <taxon>metagenomes</taxon>
        <taxon>ecological metagenomes</taxon>
    </lineage>
</organism>
<accession>A0A6J6N5S5</accession>
<reference evidence="2" key="1">
    <citation type="submission" date="2020-05" db="EMBL/GenBank/DDBJ databases">
        <authorList>
            <person name="Chiriac C."/>
            <person name="Salcher M."/>
            <person name="Ghai R."/>
            <person name="Kavagutti S V."/>
        </authorList>
    </citation>
    <scope>NUCLEOTIDE SEQUENCE</scope>
</reference>
<proteinExistence type="predicted"/>
<dbReference type="Pfam" id="PF24254">
    <property type="entry name" value="DUF7455"/>
    <property type="match status" value="1"/>
</dbReference>
<feature type="domain" description="DUF7455" evidence="1">
    <location>
        <begin position="10"/>
        <end position="63"/>
    </location>
</feature>
<evidence type="ECO:0000259" key="1">
    <source>
        <dbReference type="Pfam" id="PF24254"/>
    </source>
</evidence>